<dbReference type="Gene3D" id="2.130.10.130">
    <property type="entry name" value="Integrin alpha, N-terminal"/>
    <property type="match status" value="1"/>
</dbReference>
<dbReference type="PANTHER" id="PTHR36220:SF1">
    <property type="entry name" value="GAMMA TUBULIN COMPLEX COMPONENT C-TERMINAL DOMAIN-CONTAINING PROTEIN"/>
    <property type="match status" value="1"/>
</dbReference>
<dbReference type="PROSITE" id="PS51470">
    <property type="entry name" value="FG_GAP"/>
    <property type="match status" value="1"/>
</dbReference>
<keyword evidence="2" id="KW-0812">Transmembrane</keyword>
<dbReference type="Proteomes" id="UP001530377">
    <property type="component" value="Unassembled WGS sequence"/>
</dbReference>
<dbReference type="InterPro" id="IPR013519">
    <property type="entry name" value="Int_alpha_beta-p"/>
</dbReference>
<protein>
    <submittedName>
        <fullName evidence="3">Uncharacterized protein</fullName>
    </submittedName>
</protein>
<dbReference type="PANTHER" id="PTHR36220">
    <property type="entry name" value="UNNAMED PRODUCT"/>
    <property type="match status" value="1"/>
</dbReference>
<dbReference type="SUPFAM" id="SSF82171">
    <property type="entry name" value="DPP6 N-terminal domain-like"/>
    <property type="match status" value="1"/>
</dbReference>
<dbReference type="AlphaFoldDB" id="A0ABD3RA25"/>
<accession>A0ABD3RA25</accession>
<name>A0ABD3RA25_9STRA</name>
<feature type="repeat" description="FG-GAP" evidence="1">
    <location>
        <begin position="363"/>
        <end position="419"/>
    </location>
</feature>
<evidence type="ECO:0000256" key="2">
    <source>
        <dbReference type="SAM" id="Phobius"/>
    </source>
</evidence>
<keyword evidence="4" id="KW-1185">Reference proteome</keyword>
<evidence type="ECO:0000256" key="1">
    <source>
        <dbReference type="PROSITE-ProRule" id="PRU00803"/>
    </source>
</evidence>
<dbReference type="EMBL" id="JALLPB020000371">
    <property type="protein sequence ID" value="KAL3809840.1"/>
    <property type="molecule type" value="Genomic_DNA"/>
</dbReference>
<feature type="transmembrane region" description="Helical" evidence="2">
    <location>
        <begin position="114"/>
        <end position="137"/>
    </location>
</feature>
<feature type="non-terminal residue" evidence="3">
    <location>
        <position position="1"/>
    </location>
</feature>
<keyword evidence="2" id="KW-1133">Transmembrane helix</keyword>
<evidence type="ECO:0000313" key="4">
    <source>
        <dbReference type="Proteomes" id="UP001530377"/>
    </source>
</evidence>
<evidence type="ECO:0000313" key="3">
    <source>
        <dbReference type="EMBL" id="KAL3809840.1"/>
    </source>
</evidence>
<organism evidence="3 4">
    <name type="scientific">Cyclostephanos tholiformis</name>
    <dbReference type="NCBI Taxonomy" id="382380"/>
    <lineage>
        <taxon>Eukaryota</taxon>
        <taxon>Sar</taxon>
        <taxon>Stramenopiles</taxon>
        <taxon>Ochrophyta</taxon>
        <taxon>Bacillariophyta</taxon>
        <taxon>Coscinodiscophyceae</taxon>
        <taxon>Thalassiosirophycidae</taxon>
        <taxon>Stephanodiscales</taxon>
        <taxon>Stephanodiscaceae</taxon>
        <taxon>Cyclostephanos</taxon>
    </lineage>
</organism>
<gene>
    <name evidence="3" type="ORF">ACHAXA_009255</name>
</gene>
<keyword evidence="2" id="KW-0472">Membrane</keyword>
<sequence length="574" mass="60326">GTVCLVEGRDRQEWTLVPPPPAVANTAAATGAAYDPRVGSGASASAALTVPIASALMHGNMPFCEVTTTPSSACARAQSRYNIEGRGTGDCGGNRGTRDALPGWSIRCGELVKIGLVLLLLVAETVIVTVVFMTVVLSRDGPVTTATVVSPSWKQQGATIVDDGESVALSADVSIMAMGDQHHNVDNTVVSPSWKQHGATIVGDGESVALSADASIMAIGNHHHNDDMGSVKVYRTDDVGNRVQLGQTIYGDAGRSMDITPDGNTLAIGSTYRYLTNTLGIGYVRVFSLESDTNLGTRYWKKIGQDIIIEGNGDQSGPPVSISEDGRMIAVGAPSYEEVNGMKTDPGHVRIYHLVNNGTSWQKIGQDINGESAGDHSGASVSLSANGSTVAIGAPRHGNNGYWLGQVAVYRINSEGSSWEQLGQTIYGDSWDEAFGISMDITPDGNTLAIGSGLRERVGGGVKVFSLTSGIIWNQIGQLSVGDCISVSLSDDGKTLAIGMRFEESEDWYQDRVSVHRLDESKSNWIQIGDDINGATGNHVLGSSVSLSADGNKVAMGSTSNEGAGDYVRVYVLI</sequence>
<dbReference type="InterPro" id="IPR028994">
    <property type="entry name" value="Integrin_alpha_N"/>
</dbReference>
<proteinExistence type="predicted"/>
<comment type="caution">
    <text evidence="3">The sequence shown here is derived from an EMBL/GenBank/DDBJ whole genome shotgun (WGS) entry which is preliminary data.</text>
</comment>
<reference evidence="3 4" key="1">
    <citation type="submission" date="2024-10" db="EMBL/GenBank/DDBJ databases">
        <title>Updated reference genomes for cyclostephanoid diatoms.</title>
        <authorList>
            <person name="Roberts W.R."/>
            <person name="Alverson A.J."/>
        </authorList>
    </citation>
    <scope>NUCLEOTIDE SEQUENCE [LARGE SCALE GENOMIC DNA]</scope>
    <source>
        <strain evidence="3 4">AJA228-03</strain>
    </source>
</reference>